<dbReference type="Proteomes" id="UP000277580">
    <property type="component" value="Unassembled WGS sequence"/>
</dbReference>
<sequence length="183" mass="19844">MGVQPPHQHRRRSLTARIPYALPEAGASAGGRAGELGLQLGWRAAGGGDVAGGENGELRVVMVVMMCMKVETLLVRNVIAAGAWYAALTKRVKLLGYLSRDGDDTGDGGGEFYLYLSKVEAYGWLLFPSVQDISSDAKLSETDVCPSPTPLKYHILKPQNLDWKQPTILRLPTVVILQMPGRI</sequence>
<organism evidence="1 2">
    <name type="scientific">Morchella conica CCBAS932</name>
    <dbReference type="NCBI Taxonomy" id="1392247"/>
    <lineage>
        <taxon>Eukaryota</taxon>
        <taxon>Fungi</taxon>
        <taxon>Dikarya</taxon>
        <taxon>Ascomycota</taxon>
        <taxon>Pezizomycotina</taxon>
        <taxon>Pezizomycetes</taxon>
        <taxon>Pezizales</taxon>
        <taxon>Morchellaceae</taxon>
        <taxon>Morchella</taxon>
    </lineage>
</organism>
<name>A0A3N4KDP2_9PEZI</name>
<evidence type="ECO:0000313" key="2">
    <source>
        <dbReference type="Proteomes" id="UP000277580"/>
    </source>
</evidence>
<proteinExistence type="predicted"/>
<evidence type="ECO:0000313" key="1">
    <source>
        <dbReference type="EMBL" id="RPB06521.1"/>
    </source>
</evidence>
<protein>
    <submittedName>
        <fullName evidence="1">Uncharacterized protein</fullName>
    </submittedName>
</protein>
<dbReference type="InParanoid" id="A0A3N4KDP2"/>
<gene>
    <name evidence="1" type="ORF">P167DRAFT_580415</name>
</gene>
<reference evidence="1 2" key="1">
    <citation type="journal article" date="2018" name="Nat. Ecol. Evol.">
        <title>Pezizomycetes genomes reveal the molecular basis of ectomycorrhizal truffle lifestyle.</title>
        <authorList>
            <person name="Murat C."/>
            <person name="Payen T."/>
            <person name="Noel B."/>
            <person name="Kuo A."/>
            <person name="Morin E."/>
            <person name="Chen J."/>
            <person name="Kohler A."/>
            <person name="Krizsan K."/>
            <person name="Balestrini R."/>
            <person name="Da Silva C."/>
            <person name="Montanini B."/>
            <person name="Hainaut M."/>
            <person name="Levati E."/>
            <person name="Barry K.W."/>
            <person name="Belfiori B."/>
            <person name="Cichocki N."/>
            <person name="Clum A."/>
            <person name="Dockter R.B."/>
            <person name="Fauchery L."/>
            <person name="Guy J."/>
            <person name="Iotti M."/>
            <person name="Le Tacon F."/>
            <person name="Lindquist E.A."/>
            <person name="Lipzen A."/>
            <person name="Malagnac F."/>
            <person name="Mello A."/>
            <person name="Molinier V."/>
            <person name="Miyauchi S."/>
            <person name="Poulain J."/>
            <person name="Riccioni C."/>
            <person name="Rubini A."/>
            <person name="Sitrit Y."/>
            <person name="Splivallo R."/>
            <person name="Traeger S."/>
            <person name="Wang M."/>
            <person name="Zifcakova L."/>
            <person name="Wipf D."/>
            <person name="Zambonelli A."/>
            <person name="Paolocci F."/>
            <person name="Nowrousian M."/>
            <person name="Ottonello S."/>
            <person name="Baldrian P."/>
            <person name="Spatafora J.W."/>
            <person name="Henrissat B."/>
            <person name="Nagy L.G."/>
            <person name="Aury J.M."/>
            <person name="Wincker P."/>
            <person name="Grigoriev I.V."/>
            <person name="Bonfante P."/>
            <person name="Martin F.M."/>
        </authorList>
    </citation>
    <scope>NUCLEOTIDE SEQUENCE [LARGE SCALE GENOMIC DNA]</scope>
    <source>
        <strain evidence="1 2">CCBAS932</strain>
    </source>
</reference>
<dbReference type="AlphaFoldDB" id="A0A3N4KDP2"/>
<keyword evidence="2" id="KW-1185">Reference proteome</keyword>
<accession>A0A3N4KDP2</accession>
<dbReference type="EMBL" id="ML119300">
    <property type="protein sequence ID" value="RPB06521.1"/>
    <property type="molecule type" value="Genomic_DNA"/>
</dbReference>